<evidence type="ECO:0000313" key="8">
    <source>
        <dbReference type="EMBL" id="VGO21782.1"/>
    </source>
</evidence>
<dbReference type="GO" id="GO:0015031">
    <property type="term" value="P:protein transport"/>
    <property type="evidence" value="ECO:0007669"/>
    <property type="project" value="UniProtKB-KW"/>
</dbReference>
<dbReference type="GO" id="GO:0022857">
    <property type="term" value="F:transmembrane transporter activity"/>
    <property type="evidence" value="ECO:0007669"/>
    <property type="project" value="InterPro"/>
</dbReference>
<dbReference type="InterPro" id="IPR003400">
    <property type="entry name" value="ExbD"/>
</dbReference>
<comment type="subcellular location">
    <subcellularLocation>
        <location evidence="1">Cell membrane</location>
        <topology evidence="1">Single-pass membrane protein</topology>
    </subcellularLocation>
    <subcellularLocation>
        <location evidence="7">Cell membrane</location>
        <topology evidence="7">Single-pass type II membrane protein</topology>
    </subcellularLocation>
</comment>
<keyword evidence="9" id="KW-1185">Reference proteome</keyword>
<dbReference type="PANTHER" id="PTHR30558:SF13">
    <property type="entry name" value="BIOPOLYMER TRANSPORT PROTEIN EXBD2"/>
    <property type="match status" value="1"/>
</dbReference>
<keyword evidence="7" id="KW-0813">Transport</keyword>
<organism evidence="8 9">
    <name type="scientific">Pontiella sulfatireligans</name>
    <dbReference type="NCBI Taxonomy" id="2750658"/>
    <lineage>
        <taxon>Bacteria</taxon>
        <taxon>Pseudomonadati</taxon>
        <taxon>Kiritimatiellota</taxon>
        <taxon>Kiritimatiellia</taxon>
        <taxon>Kiritimatiellales</taxon>
        <taxon>Pontiellaceae</taxon>
        <taxon>Pontiella</taxon>
    </lineage>
</organism>
<evidence type="ECO:0000256" key="5">
    <source>
        <dbReference type="ARBA" id="ARBA00022989"/>
    </source>
</evidence>
<keyword evidence="6" id="KW-0472">Membrane</keyword>
<evidence type="ECO:0000256" key="7">
    <source>
        <dbReference type="RuleBase" id="RU003879"/>
    </source>
</evidence>
<keyword evidence="5" id="KW-1133">Transmembrane helix</keyword>
<keyword evidence="7" id="KW-0653">Protein transport</keyword>
<evidence type="ECO:0000256" key="1">
    <source>
        <dbReference type="ARBA" id="ARBA00004162"/>
    </source>
</evidence>
<reference evidence="8 9" key="1">
    <citation type="submission" date="2019-04" db="EMBL/GenBank/DDBJ databases">
        <authorList>
            <person name="Van Vliet M D."/>
        </authorList>
    </citation>
    <scope>NUCLEOTIDE SEQUENCE [LARGE SCALE GENOMIC DNA]</scope>
    <source>
        <strain evidence="8 9">F21</strain>
    </source>
</reference>
<accession>A0A6C2UNE0</accession>
<gene>
    <name evidence="8" type="ORF">SCARR_03859</name>
</gene>
<keyword evidence="3" id="KW-1003">Cell membrane</keyword>
<dbReference type="GO" id="GO:0005886">
    <property type="term" value="C:plasma membrane"/>
    <property type="evidence" value="ECO:0007669"/>
    <property type="project" value="UniProtKB-SubCell"/>
</dbReference>
<dbReference type="AlphaFoldDB" id="A0A6C2UNE0"/>
<evidence type="ECO:0000313" key="9">
    <source>
        <dbReference type="Proteomes" id="UP000346198"/>
    </source>
</evidence>
<evidence type="ECO:0000256" key="6">
    <source>
        <dbReference type="ARBA" id="ARBA00023136"/>
    </source>
</evidence>
<evidence type="ECO:0008006" key="10">
    <source>
        <dbReference type="Google" id="ProtNLM"/>
    </source>
</evidence>
<name>A0A6C2UNE0_9BACT</name>
<dbReference type="Proteomes" id="UP000346198">
    <property type="component" value="Unassembled WGS sequence"/>
</dbReference>
<dbReference type="Gene3D" id="3.30.420.270">
    <property type="match status" value="1"/>
</dbReference>
<proteinExistence type="inferred from homology"/>
<protein>
    <recommendedName>
        <fullName evidence="10">Biopolymer transport protein ExbD</fullName>
    </recommendedName>
</protein>
<evidence type="ECO:0000256" key="4">
    <source>
        <dbReference type="ARBA" id="ARBA00022692"/>
    </source>
</evidence>
<sequence>MKQRKQKRRFTGADAEIELSMTPMIDVVFQLLIYFLVTFSTADVLAHLDISRPSPEAAQTKPKPPADMIRVAVMPEGYAINGRKVTEEELASMLKRLASVSTKQAVLVTCDDQSVHGKLIQALDMCASCGLSQISVMSGK</sequence>
<comment type="similarity">
    <text evidence="2 7">Belongs to the ExbD/TolR family.</text>
</comment>
<dbReference type="PANTHER" id="PTHR30558">
    <property type="entry name" value="EXBD MEMBRANE COMPONENT OF PMF-DRIVEN MACROMOLECULE IMPORT SYSTEM"/>
    <property type="match status" value="1"/>
</dbReference>
<dbReference type="RefSeq" id="WP_136063219.1">
    <property type="nucleotide sequence ID" value="NZ_CAAHFH010000002.1"/>
</dbReference>
<evidence type="ECO:0000256" key="3">
    <source>
        <dbReference type="ARBA" id="ARBA00022475"/>
    </source>
</evidence>
<evidence type="ECO:0000256" key="2">
    <source>
        <dbReference type="ARBA" id="ARBA00005811"/>
    </source>
</evidence>
<keyword evidence="4 7" id="KW-0812">Transmembrane</keyword>
<dbReference type="EMBL" id="CAAHFH010000002">
    <property type="protein sequence ID" value="VGO21782.1"/>
    <property type="molecule type" value="Genomic_DNA"/>
</dbReference>
<dbReference type="Pfam" id="PF02472">
    <property type="entry name" value="ExbD"/>
    <property type="match status" value="1"/>
</dbReference>